<comment type="subcellular location">
    <subcellularLocation>
        <location evidence="1">Cell envelope</location>
    </subcellularLocation>
</comment>
<dbReference type="GO" id="GO:0030246">
    <property type="term" value="F:carbohydrate binding"/>
    <property type="evidence" value="ECO:0007669"/>
    <property type="project" value="UniProtKB-ARBA"/>
</dbReference>
<dbReference type="RefSeq" id="WP_006780960.1">
    <property type="nucleotide sequence ID" value="NZ_CP040506.1"/>
</dbReference>
<evidence type="ECO:0000256" key="1">
    <source>
        <dbReference type="ARBA" id="ARBA00004196"/>
    </source>
</evidence>
<evidence type="ECO:0000256" key="3">
    <source>
        <dbReference type="ARBA" id="ARBA00022729"/>
    </source>
</evidence>
<feature type="region of interest" description="Disordered" evidence="4">
    <location>
        <begin position="30"/>
        <end position="64"/>
    </location>
</feature>
<comment type="caution">
    <text evidence="7">The sequence shown here is derived from an EMBL/GenBank/DDBJ whole genome shotgun (WGS) entry which is preliminary data.</text>
</comment>
<dbReference type="GO" id="GO:0030313">
    <property type="term" value="C:cell envelope"/>
    <property type="evidence" value="ECO:0007669"/>
    <property type="project" value="UniProtKB-SubCell"/>
</dbReference>
<dbReference type="Gene3D" id="3.40.50.2300">
    <property type="match status" value="2"/>
</dbReference>
<evidence type="ECO:0000256" key="4">
    <source>
        <dbReference type="SAM" id="MobiDB-lite"/>
    </source>
</evidence>
<dbReference type="OrthoDB" id="9800520at2"/>
<sequence>MRKSRLLAVALTAAMAITSLSGCSNGTETGNTGAAAQAGTKQEAGTDGEDGGKTEAAQSGADNTGDVGGAKRIALISPAQHYDFFVYLCAGAKKKADELGVQLDVFDGQEDFPMVGEYISHCVAQGYDAICTGGFEAIIPAAKEANAAGIPMVNFDARLESDEVEFAARVASDNGAVGETNARFILDEISKRTDKDKFVIYYINFMSSASNTQRCAGFVKAFDGVDNVELREIVPSAGTVEATQSLIDDLLISQPRGSIDYIFGSSAGMGVGALASVTTAGRDEIGILSVDDEQGLLDALQTDGPFLATVAQNAADIGAQTVEAAVMAIDGESAGDIKVPVRIITKENVKQDIEEQSALKKELEAYK</sequence>
<evidence type="ECO:0000313" key="8">
    <source>
        <dbReference type="Proteomes" id="UP000005384"/>
    </source>
</evidence>
<feature type="signal peptide" evidence="5">
    <location>
        <begin position="1"/>
        <end position="21"/>
    </location>
</feature>
<feature type="chain" id="PRO_5039492298" description="Periplasmic binding protein domain-containing protein" evidence="5">
    <location>
        <begin position="22"/>
        <end position="367"/>
    </location>
</feature>
<gene>
    <name evidence="7" type="ORF">HMPREF9473_02984</name>
</gene>
<dbReference type="PROSITE" id="PS51257">
    <property type="entry name" value="PROKAR_LIPOPROTEIN"/>
    <property type="match status" value="1"/>
</dbReference>
<evidence type="ECO:0000259" key="6">
    <source>
        <dbReference type="Pfam" id="PF13407"/>
    </source>
</evidence>
<dbReference type="PANTHER" id="PTHR46847:SF1">
    <property type="entry name" value="D-ALLOSE-BINDING PERIPLASMIC PROTEIN-RELATED"/>
    <property type="match status" value="1"/>
</dbReference>
<keyword evidence="8" id="KW-1185">Reference proteome</keyword>
<dbReference type="CDD" id="cd01536">
    <property type="entry name" value="PBP1_ABC_sugar_binding-like"/>
    <property type="match status" value="1"/>
</dbReference>
<dbReference type="AlphaFoldDB" id="G5IHK6"/>
<dbReference type="HOGENOM" id="CLU_753930_0_0_9"/>
<dbReference type="InterPro" id="IPR025997">
    <property type="entry name" value="SBP_2_dom"/>
</dbReference>
<dbReference type="SUPFAM" id="SSF53822">
    <property type="entry name" value="Periplasmic binding protein-like I"/>
    <property type="match status" value="1"/>
</dbReference>
<organism evidence="7 8">
    <name type="scientific">Hungatella hathewayi WAL-18680</name>
    <dbReference type="NCBI Taxonomy" id="742737"/>
    <lineage>
        <taxon>Bacteria</taxon>
        <taxon>Bacillati</taxon>
        <taxon>Bacillota</taxon>
        <taxon>Clostridia</taxon>
        <taxon>Lachnospirales</taxon>
        <taxon>Lachnospiraceae</taxon>
        <taxon>Hungatella</taxon>
    </lineage>
</organism>
<feature type="compositionally biased region" description="Low complexity" evidence="4">
    <location>
        <begin position="30"/>
        <end position="45"/>
    </location>
</feature>
<evidence type="ECO:0000256" key="2">
    <source>
        <dbReference type="ARBA" id="ARBA00007639"/>
    </source>
</evidence>
<reference evidence="7 8" key="1">
    <citation type="submission" date="2011-08" db="EMBL/GenBank/DDBJ databases">
        <title>The Genome Sequence of Clostridium hathewayi WAL-18680.</title>
        <authorList>
            <consortium name="The Broad Institute Genome Sequencing Platform"/>
            <person name="Earl A."/>
            <person name="Ward D."/>
            <person name="Feldgarden M."/>
            <person name="Gevers D."/>
            <person name="Finegold S.M."/>
            <person name="Summanen P.H."/>
            <person name="Molitoris D.R."/>
            <person name="Song M."/>
            <person name="Daigneault M."/>
            <person name="Allen-Vercoe E."/>
            <person name="Young S.K."/>
            <person name="Zeng Q."/>
            <person name="Gargeya S."/>
            <person name="Fitzgerald M."/>
            <person name="Haas B."/>
            <person name="Abouelleil A."/>
            <person name="Alvarado L."/>
            <person name="Arachchi H.M."/>
            <person name="Berlin A."/>
            <person name="Brown A."/>
            <person name="Chapman S.B."/>
            <person name="Chen Z."/>
            <person name="Dunbar C."/>
            <person name="Freedman E."/>
            <person name="Gearin G."/>
            <person name="Gellesch M."/>
            <person name="Goldberg J."/>
            <person name="Griggs A."/>
            <person name="Gujja S."/>
            <person name="Heiman D."/>
            <person name="Howarth C."/>
            <person name="Larson L."/>
            <person name="Lui A."/>
            <person name="MacDonald P.J.P."/>
            <person name="Montmayeur A."/>
            <person name="Murphy C."/>
            <person name="Neiman D."/>
            <person name="Pearson M."/>
            <person name="Priest M."/>
            <person name="Roberts A."/>
            <person name="Saif S."/>
            <person name="Shea T."/>
            <person name="Shenoy N."/>
            <person name="Sisk P."/>
            <person name="Stolte C."/>
            <person name="Sykes S."/>
            <person name="Wortman J."/>
            <person name="Nusbaum C."/>
            <person name="Birren B."/>
        </authorList>
    </citation>
    <scope>NUCLEOTIDE SEQUENCE [LARGE SCALE GENOMIC DNA]</scope>
    <source>
        <strain evidence="7 8">WAL-18680</strain>
    </source>
</reference>
<dbReference type="Proteomes" id="UP000005384">
    <property type="component" value="Unassembled WGS sequence"/>
</dbReference>
<protein>
    <recommendedName>
        <fullName evidence="6">Periplasmic binding protein domain-containing protein</fullName>
    </recommendedName>
</protein>
<evidence type="ECO:0000313" key="7">
    <source>
        <dbReference type="EMBL" id="EHI59053.1"/>
    </source>
</evidence>
<comment type="similarity">
    <text evidence="2">Belongs to the bacterial solute-binding protein 2 family.</text>
</comment>
<keyword evidence="3 5" id="KW-0732">Signal</keyword>
<feature type="domain" description="Periplasmic binding protein" evidence="6">
    <location>
        <begin position="73"/>
        <end position="332"/>
    </location>
</feature>
<evidence type="ECO:0000256" key="5">
    <source>
        <dbReference type="SAM" id="SignalP"/>
    </source>
</evidence>
<dbReference type="PATRIC" id="fig|742737.3.peg.2982"/>
<name>G5IHK6_9FIRM</name>
<dbReference type="Pfam" id="PF13407">
    <property type="entry name" value="Peripla_BP_4"/>
    <property type="match status" value="1"/>
</dbReference>
<proteinExistence type="inferred from homology"/>
<dbReference type="EMBL" id="ADLN01000078">
    <property type="protein sequence ID" value="EHI59053.1"/>
    <property type="molecule type" value="Genomic_DNA"/>
</dbReference>
<accession>G5IHK6</accession>
<dbReference type="PANTHER" id="PTHR46847">
    <property type="entry name" value="D-ALLOSE-BINDING PERIPLASMIC PROTEIN-RELATED"/>
    <property type="match status" value="1"/>
</dbReference>
<dbReference type="InterPro" id="IPR028082">
    <property type="entry name" value="Peripla_BP_I"/>
</dbReference>